<feature type="transmembrane region" description="Helical" evidence="5">
    <location>
        <begin position="76"/>
        <end position="95"/>
    </location>
</feature>
<proteinExistence type="predicted"/>
<accession>A0A831XLR2</accession>
<dbReference type="GO" id="GO:0030416">
    <property type="term" value="P:methylamine metabolic process"/>
    <property type="evidence" value="ECO:0007669"/>
    <property type="project" value="InterPro"/>
</dbReference>
<evidence type="ECO:0000256" key="4">
    <source>
        <dbReference type="ARBA" id="ARBA00023136"/>
    </source>
</evidence>
<feature type="domain" description="Methylamine utilisation protein MauE" evidence="6">
    <location>
        <begin position="6"/>
        <end position="132"/>
    </location>
</feature>
<protein>
    <submittedName>
        <fullName evidence="7">DoxX family membrane protein</fullName>
    </submittedName>
</protein>
<keyword evidence="2 5" id="KW-0812">Transmembrane</keyword>
<dbReference type="UniPathway" id="UPA00895"/>
<dbReference type="Pfam" id="PF07291">
    <property type="entry name" value="MauE"/>
    <property type="match status" value="1"/>
</dbReference>
<feature type="transmembrane region" description="Helical" evidence="5">
    <location>
        <begin position="12"/>
        <end position="30"/>
    </location>
</feature>
<dbReference type="EMBL" id="DSOV01000033">
    <property type="protein sequence ID" value="HEN42193.1"/>
    <property type="molecule type" value="Genomic_DNA"/>
</dbReference>
<comment type="subcellular location">
    <subcellularLocation>
        <location evidence="1">Membrane</location>
        <topology evidence="1">Multi-pass membrane protein</topology>
    </subcellularLocation>
</comment>
<feature type="transmembrane region" description="Helical" evidence="5">
    <location>
        <begin position="115"/>
        <end position="133"/>
    </location>
</feature>
<evidence type="ECO:0000313" key="7">
    <source>
        <dbReference type="EMBL" id="HEN42193.1"/>
    </source>
</evidence>
<evidence type="ECO:0000256" key="3">
    <source>
        <dbReference type="ARBA" id="ARBA00022989"/>
    </source>
</evidence>
<evidence type="ECO:0000259" key="6">
    <source>
        <dbReference type="Pfam" id="PF07291"/>
    </source>
</evidence>
<gene>
    <name evidence="7" type="ORF">ENQ87_07425</name>
</gene>
<sequence>MEPVKKHLTAVLRAGLGALFLYAGIIKIINPAAFAGSVANYQVLSYAGNYLVAAILPWIEVICGALLVTGWRARSAAALVALMNAFFIVLLFSTVVRGLDIDCGCFQQGGEKTTAWTAIFRDTMLLVAAVFVYRKGTR</sequence>
<dbReference type="GO" id="GO:0016020">
    <property type="term" value="C:membrane"/>
    <property type="evidence" value="ECO:0007669"/>
    <property type="project" value="UniProtKB-SubCell"/>
</dbReference>
<keyword evidence="3 5" id="KW-1133">Transmembrane helix</keyword>
<evidence type="ECO:0000256" key="2">
    <source>
        <dbReference type="ARBA" id="ARBA00022692"/>
    </source>
</evidence>
<dbReference type="AlphaFoldDB" id="A0A831XLR2"/>
<keyword evidence="4 5" id="KW-0472">Membrane</keyword>
<name>A0A831XLR2_GEOME</name>
<reference evidence="7" key="1">
    <citation type="journal article" date="2020" name="mSystems">
        <title>Genome- and Community-Level Interaction Insights into Carbon Utilization and Element Cycling Functions of Hydrothermarchaeota in Hydrothermal Sediment.</title>
        <authorList>
            <person name="Zhou Z."/>
            <person name="Liu Y."/>
            <person name="Xu W."/>
            <person name="Pan J."/>
            <person name="Luo Z.H."/>
            <person name="Li M."/>
        </authorList>
    </citation>
    <scope>NUCLEOTIDE SEQUENCE [LARGE SCALE GENOMIC DNA]</scope>
    <source>
        <strain evidence="7">SpSt-349</strain>
    </source>
</reference>
<feature type="transmembrane region" description="Helical" evidence="5">
    <location>
        <begin position="50"/>
        <end position="69"/>
    </location>
</feature>
<evidence type="ECO:0000256" key="5">
    <source>
        <dbReference type="SAM" id="Phobius"/>
    </source>
</evidence>
<evidence type="ECO:0000256" key="1">
    <source>
        <dbReference type="ARBA" id="ARBA00004141"/>
    </source>
</evidence>
<dbReference type="InterPro" id="IPR009908">
    <property type="entry name" value="Methylamine_util_MauE"/>
</dbReference>
<organism evidence="7">
    <name type="scientific">Geobacter metallireducens</name>
    <dbReference type="NCBI Taxonomy" id="28232"/>
    <lineage>
        <taxon>Bacteria</taxon>
        <taxon>Pseudomonadati</taxon>
        <taxon>Thermodesulfobacteriota</taxon>
        <taxon>Desulfuromonadia</taxon>
        <taxon>Geobacterales</taxon>
        <taxon>Geobacteraceae</taxon>
        <taxon>Geobacter</taxon>
    </lineage>
</organism>
<comment type="caution">
    <text evidence="7">The sequence shown here is derived from an EMBL/GenBank/DDBJ whole genome shotgun (WGS) entry which is preliminary data.</text>
</comment>